<reference evidence="1" key="1">
    <citation type="submission" date="2022-07" db="EMBL/GenBank/DDBJ databases">
        <title>Complete Genome Sequence of the Radioresistant Bacterium Deinococcus aetherius ST0316, Isolated from the Air Dust collected in Lower Stratosphere above Japan.</title>
        <authorList>
            <person name="Satoh K."/>
            <person name="Hagiwara K."/>
            <person name="Katsumata K."/>
            <person name="Kubo A."/>
            <person name="Yokobori S."/>
            <person name="Yamagishi A."/>
            <person name="Oono Y."/>
            <person name="Narumi I."/>
        </authorList>
    </citation>
    <scope>NUCLEOTIDE SEQUENCE</scope>
    <source>
        <strain evidence="1">ST0316</strain>
    </source>
</reference>
<organism evidence="1 2">
    <name type="scientific">Deinococcus aetherius</name>
    <dbReference type="NCBI Taxonomy" id="200252"/>
    <lineage>
        <taxon>Bacteria</taxon>
        <taxon>Thermotogati</taxon>
        <taxon>Deinococcota</taxon>
        <taxon>Deinococci</taxon>
        <taxon>Deinococcales</taxon>
        <taxon>Deinococcaceae</taxon>
        <taxon>Deinococcus</taxon>
    </lineage>
</organism>
<accession>A0ABM8AGG2</accession>
<proteinExistence type="predicted"/>
<dbReference type="RefSeq" id="WP_264775561.1">
    <property type="nucleotide sequence ID" value="NZ_AP026560.1"/>
</dbReference>
<gene>
    <name evidence="1" type="ORF">DAETH_28540</name>
</gene>
<name>A0ABM8AGG2_9DEIO</name>
<dbReference type="Proteomes" id="UP001064971">
    <property type="component" value="Chromosome"/>
</dbReference>
<evidence type="ECO:0000313" key="2">
    <source>
        <dbReference type="Proteomes" id="UP001064971"/>
    </source>
</evidence>
<evidence type="ECO:0000313" key="1">
    <source>
        <dbReference type="EMBL" id="BDP42885.1"/>
    </source>
</evidence>
<dbReference type="EMBL" id="AP026560">
    <property type="protein sequence ID" value="BDP42885.1"/>
    <property type="molecule type" value="Genomic_DNA"/>
</dbReference>
<sequence length="133" mass="14440">MSGRKRPSGAGSNSKRFAEVKKGDEVTKIPVVKDAGTFIYLSEDHSWPTLPVTTLLTDVSWIQEGSVFTLKDNRPGTRGGMGHKTKVFVVAVDMTVAIWPGKYGQIERHVLTNPVPSNDELSEMLLGIAEGDG</sequence>
<protein>
    <submittedName>
        <fullName evidence="1">Uncharacterized protein</fullName>
    </submittedName>
</protein>
<keyword evidence="2" id="KW-1185">Reference proteome</keyword>